<dbReference type="EMBL" id="JAQHRD010000005">
    <property type="protein sequence ID" value="KAJ6440615.1"/>
    <property type="molecule type" value="Genomic_DNA"/>
</dbReference>
<dbReference type="GO" id="GO:0007018">
    <property type="term" value="P:microtubule-based movement"/>
    <property type="evidence" value="ECO:0007669"/>
    <property type="project" value="InterPro"/>
</dbReference>
<dbReference type="GO" id="GO:0003777">
    <property type="term" value="F:microtubule motor activity"/>
    <property type="evidence" value="ECO:0007669"/>
    <property type="project" value="InterPro"/>
</dbReference>
<dbReference type="PROSITE" id="PS00411">
    <property type="entry name" value="KINESIN_MOTOR_1"/>
    <property type="match status" value="1"/>
</dbReference>
<dbReference type="InterPro" id="IPR027417">
    <property type="entry name" value="P-loop_NTPase"/>
</dbReference>
<evidence type="ECO:0000256" key="1">
    <source>
        <dbReference type="ARBA" id="ARBA00022741"/>
    </source>
</evidence>
<dbReference type="GO" id="GO:0005874">
    <property type="term" value="C:microtubule"/>
    <property type="evidence" value="ECO:0007669"/>
    <property type="project" value="UniProtKB-KW"/>
</dbReference>
<dbReference type="Gene3D" id="3.40.850.10">
    <property type="entry name" value="Kinesin motor domain"/>
    <property type="match status" value="1"/>
</dbReference>
<dbReference type="GO" id="GO:0005819">
    <property type="term" value="C:spindle"/>
    <property type="evidence" value="ECO:0007669"/>
    <property type="project" value="TreeGrafter"/>
</dbReference>
<gene>
    <name evidence="7" type="primary">KIF2_24</name>
    <name evidence="7" type="ORF">O9K51_06405</name>
</gene>
<dbReference type="GO" id="GO:0005524">
    <property type="term" value="F:ATP binding"/>
    <property type="evidence" value="ECO:0007669"/>
    <property type="project" value="UniProtKB-UniRule"/>
</dbReference>
<accession>A0AB34FNT4</accession>
<evidence type="ECO:0000259" key="6">
    <source>
        <dbReference type="PROSITE" id="PS50067"/>
    </source>
</evidence>
<evidence type="ECO:0000256" key="3">
    <source>
        <dbReference type="PROSITE-ProRule" id="PRU00283"/>
    </source>
</evidence>
<protein>
    <recommendedName>
        <fullName evidence="4">Kinesin-like protein</fullName>
    </recommendedName>
</protein>
<evidence type="ECO:0000313" key="8">
    <source>
        <dbReference type="Proteomes" id="UP001163105"/>
    </source>
</evidence>
<sequence>MHQSRVFKHGFASALCTMEEFYLANADRFRALLQRTKLETPRQPAGTIPASRDVTVVARIRPLGADEGGFPEAIFARQKTEDTIDAHELRKAVRGPPVLKAIYDDVVRDLVPWAWGGGISTLFAYGQTGSGKTYSISGLEKLVAQAIMGGSLEGERKVYVSIVELAGNSSFGESNLAQPPRDRSGIDPIATPDLLNQRKPVSILEDAFGVTQIAGALERHIQSASQLLAFIESATEFRRTEATARNDASSRSHAICRLRIEIPSMPTAEDGMFYLIDLAGSEGARDKQDHGVERMREARAINISLSVLKDCIRGKAEHDAVTGISGNTKRKPHVPFRQNQLTKVLKHVFDPSGTRSCKTIVLTCVNPCLADIQPSRNALRFAELLRVFVPTGKGTSYDVNSPATWSNEQLRKWIDENLLKLPGPEFEMRCMKTKGVTPEQATAFRSKLWQTHIDAQHSRSKGPSRGGAAAGSTQFPESTNELLRFVSVADRSTSLEPQAEIRSLDFKKRIRPGMVVAWSHPDSYYIGSVDGLSVAMILCPAAFAGNHGTVDARGDLIKADDAGNADANGQPARFLCAIITPAILPGAYDVNMWRQVSIDVDWMDKEILLEYDSATRFYYIAV</sequence>
<dbReference type="InterPro" id="IPR027640">
    <property type="entry name" value="Kinesin-like_fam"/>
</dbReference>
<dbReference type="PANTHER" id="PTHR24115:SF0">
    <property type="entry name" value="FI21273P1-RELATED"/>
    <property type="match status" value="1"/>
</dbReference>
<evidence type="ECO:0000313" key="7">
    <source>
        <dbReference type="EMBL" id="KAJ6440615.1"/>
    </source>
</evidence>
<dbReference type="Pfam" id="PF00225">
    <property type="entry name" value="Kinesin"/>
    <property type="match status" value="2"/>
</dbReference>
<dbReference type="GO" id="GO:0005871">
    <property type="term" value="C:kinesin complex"/>
    <property type="evidence" value="ECO:0007669"/>
    <property type="project" value="TreeGrafter"/>
</dbReference>
<name>A0AB34FNT4_9HYPO</name>
<dbReference type="InterPro" id="IPR019821">
    <property type="entry name" value="Kinesin_motor_CS"/>
</dbReference>
<dbReference type="PROSITE" id="PS50067">
    <property type="entry name" value="KINESIN_MOTOR_2"/>
    <property type="match status" value="1"/>
</dbReference>
<dbReference type="PANTHER" id="PTHR24115">
    <property type="entry name" value="KINESIN-RELATED"/>
    <property type="match status" value="1"/>
</dbReference>
<dbReference type="GO" id="GO:0016887">
    <property type="term" value="F:ATP hydrolysis activity"/>
    <property type="evidence" value="ECO:0007669"/>
    <property type="project" value="TreeGrafter"/>
</dbReference>
<feature type="region of interest" description="Disordered" evidence="5">
    <location>
        <begin position="455"/>
        <end position="475"/>
    </location>
</feature>
<feature type="binding site" evidence="3">
    <location>
        <begin position="126"/>
        <end position="133"/>
    </location>
    <ligand>
        <name>ATP</name>
        <dbReference type="ChEBI" id="CHEBI:30616"/>
    </ligand>
</feature>
<dbReference type="SMART" id="SM00129">
    <property type="entry name" value="KISc"/>
    <property type="match status" value="1"/>
</dbReference>
<evidence type="ECO:0000256" key="2">
    <source>
        <dbReference type="ARBA" id="ARBA00022840"/>
    </source>
</evidence>
<keyword evidence="1 3" id="KW-0547">Nucleotide-binding</keyword>
<dbReference type="AlphaFoldDB" id="A0AB34FNT4"/>
<dbReference type="InterPro" id="IPR036961">
    <property type="entry name" value="Kinesin_motor_dom_sf"/>
</dbReference>
<dbReference type="InterPro" id="IPR001752">
    <property type="entry name" value="Kinesin_motor_dom"/>
</dbReference>
<reference evidence="7" key="1">
    <citation type="submission" date="2023-01" db="EMBL/GenBank/DDBJ databases">
        <title>The growth and conidiation of Purpureocillium lavendulum are regulated by nitrogen source and histone H3K14 acetylation.</title>
        <authorList>
            <person name="Tang P."/>
            <person name="Han J."/>
            <person name="Zhang C."/>
            <person name="Tang P."/>
            <person name="Qi F."/>
            <person name="Zhang K."/>
            <person name="Liang L."/>
        </authorList>
    </citation>
    <scope>NUCLEOTIDE SEQUENCE</scope>
    <source>
        <strain evidence="7">YMF1.00683</strain>
    </source>
</reference>
<keyword evidence="3 4" id="KW-0505">Motor protein</keyword>
<keyword evidence="4" id="KW-0493">Microtubule</keyword>
<comment type="caution">
    <text evidence="7">The sequence shown here is derived from an EMBL/GenBank/DDBJ whole genome shotgun (WGS) entry which is preliminary data.</text>
</comment>
<comment type="similarity">
    <text evidence="3 4">Belongs to the TRAFAC class myosin-kinesin ATPase superfamily. Kinesin family.</text>
</comment>
<keyword evidence="2 3" id="KW-0067">ATP-binding</keyword>
<proteinExistence type="inferred from homology"/>
<dbReference type="PRINTS" id="PR00380">
    <property type="entry name" value="KINESINHEAVY"/>
</dbReference>
<organism evidence="7 8">
    <name type="scientific">Purpureocillium lavendulum</name>
    <dbReference type="NCBI Taxonomy" id="1247861"/>
    <lineage>
        <taxon>Eukaryota</taxon>
        <taxon>Fungi</taxon>
        <taxon>Dikarya</taxon>
        <taxon>Ascomycota</taxon>
        <taxon>Pezizomycotina</taxon>
        <taxon>Sordariomycetes</taxon>
        <taxon>Hypocreomycetidae</taxon>
        <taxon>Hypocreales</taxon>
        <taxon>Ophiocordycipitaceae</taxon>
        <taxon>Purpureocillium</taxon>
    </lineage>
</organism>
<dbReference type="Proteomes" id="UP001163105">
    <property type="component" value="Unassembled WGS sequence"/>
</dbReference>
<evidence type="ECO:0000256" key="4">
    <source>
        <dbReference type="RuleBase" id="RU000394"/>
    </source>
</evidence>
<feature type="domain" description="Kinesin motor" evidence="6">
    <location>
        <begin position="53"/>
        <end position="388"/>
    </location>
</feature>
<dbReference type="GO" id="GO:0008017">
    <property type="term" value="F:microtubule binding"/>
    <property type="evidence" value="ECO:0007669"/>
    <property type="project" value="InterPro"/>
</dbReference>
<evidence type="ECO:0000256" key="5">
    <source>
        <dbReference type="SAM" id="MobiDB-lite"/>
    </source>
</evidence>
<keyword evidence="8" id="KW-1185">Reference proteome</keyword>
<dbReference type="SUPFAM" id="SSF52540">
    <property type="entry name" value="P-loop containing nucleoside triphosphate hydrolases"/>
    <property type="match status" value="1"/>
</dbReference>